<evidence type="ECO:0000256" key="1">
    <source>
        <dbReference type="ARBA" id="ARBA00004167"/>
    </source>
</evidence>
<proteinExistence type="predicted"/>
<evidence type="ECO:0000313" key="14">
    <source>
        <dbReference type="Proteomes" id="UP000243528"/>
    </source>
</evidence>
<keyword evidence="3" id="KW-1003">Cell membrane</keyword>
<keyword evidence="6" id="KW-0805">Transcription regulation</keyword>
<dbReference type="Proteomes" id="UP000243528">
    <property type="component" value="Unassembled WGS sequence"/>
</dbReference>
<name>A0A2P8DZ63_9ACTN</name>
<evidence type="ECO:0000256" key="10">
    <source>
        <dbReference type="ARBA" id="ARBA00030803"/>
    </source>
</evidence>
<comment type="subcellular location">
    <subcellularLocation>
        <location evidence="2">Cell membrane</location>
    </subcellularLocation>
    <subcellularLocation>
        <location evidence="1">Membrane</location>
        <topology evidence="1">Single-pass membrane protein</topology>
    </subcellularLocation>
</comment>
<keyword evidence="4" id="KW-0812">Transmembrane</keyword>
<dbReference type="PANTHER" id="PTHR37461:SF1">
    <property type="entry name" value="ANTI-SIGMA-K FACTOR RSKA"/>
    <property type="match status" value="1"/>
</dbReference>
<feature type="domain" description="Anti-sigma-K factor RskA N-terminal" evidence="12">
    <location>
        <begin position="10"/>
        <end position="51"/>
    </location>
</feature>
<keyword evidence="14" id="KW-1185">Reference proteome</keyword>
<evidence type="ECO:0000259" key="12">
    <source>
        <dbReference type="Pfam" id="PF22618"/>
    </source>
</evidence>
<evidence type="ECO:0000256" key="7">
    <source>
        <dbReference type="ARBA" id="ARBA00023136"/>
    </source>
</evidence>
<keyword evidence="8" id="KW-0804">Transcription</keyword>
<protein>
    <recommendedName>
        <fullName evidence="10">Regulator of SigK</fullName>
    </recommendedName>
    <alternativeName>
        <fullName evidence="9">Sigma-K anti-sigma factor RskA</fullName>
    </alternativeName>
</protein>
<gene>
    <name evidence="13" type="ORF">CLV30_110120</name>
</gene>
<evidence type="ECO:0000256" key="6">
    <source>
        <dbReference type="ARBA" id="ARBA00023015"/>
    </source>
</evidence>
<dbReference type="Gene3D" id="1.10.10.1320">
    <property type="entry name" value="Anti-sigma factor, zinc-finger domain"/>
    <property type="match status" value="1"/>
</dbReference>
<sequence>MTMPTNADIHTLAAPYALHSLPPDEATTFEAHLGECAACRAEVDEIRETAARLGVSAAVQPPPELKEQVLARIREVRPLPPAGDRSDADAETGSARARALRRWWPRVATGLVAAMAAGIAVLGVRLDDVQEELDRSQQIGAQMRQLADAPDLEMVRAEADGSRGTVLLSRSLDTAVLIADGMEPAPDEHVYQLWFIGDDGIRSAGVLGETDDGQVGPFTAQGVGGAGQLGITVEPAGGSEQPTTDPVMVIDLPA</sequence>
<dbReference type="Pfam" id="PF22618">
    <property type="entry name" value="RskA_N"/>
    <property type="match status" value="1"/>
</dbReference>
<evidence type="ECO:0000256" key="4">
    <source>
        <dbReference type="ARBA" id="ARBA00022692"/>
    </source>
</evidence>
<keyword evidence="7" id="KW-0472">Membrane</keyword>
<evidence type="ECO:0000256" key="9">
    <source>
        <dbReference type="ARBA" id="ARBA00029829"/>
    </source>
</evidence>
<dbReference type="AlphaFoldDB" id="A0A2P8DZ63"/>
<reference evidence="13 14" key="1">
    <citation type="submission" date="2018-03" db="EMBL/GenBank/DDBJ databases">
        <title>Genomic Encyclopedia of Archaeal and Bacterial Type Strains, Phase II (KMG-II): from individual species to whole genera.</title>
        <authorList>
            <person name="Goeker M."/>
        </authorList>
    </citation>
    <scope>NUCLEOTIDE SEQUENCE [LARGE SCALE GENOMIC DNA]</scope>
    <source>
        <strain evidence="13 14">DSM 45211</strain>
    </source>
</reference>
<dbReference type="InterPro" id="IPR041916">
    <property type="entry name" value="Anti_sigma_zinc_sf"/>
</dbReference>
<accession>A0A2P8DZ63</accession>
<evidence type="ECO:0000256" key="3">
    <source>
        <dbReference type="ARBA" id="ARBA00022475"/>
    </source>
</evidence>
<evidence type="ECO:0000259" key="11">
    <source>
        <dbReference type="Pfam" id="PF10099"/>
    </source>
</evidence>
<dbReference type="Pfam" id="PF10099">
    <property type="entry name" value="RskA_C"/>
    <property type="match status" value="1"/>
</dbReference>
<feature type="domain" description="Anti-sigma K factor RskA C-terminal" evidence="11">
    <location>
        <begin position="111"/>
        <end position="247"/>
    </location>
</feature>
<dbReference type="GO" id="GO:0006417">
    <property type="term" value="P:regulation of translation"/>
    <property type="evidence" value="ECO:0007669"/>
    <property type="project" value="TreeGrafter"/>
</dbReference>
<dbReference type="InterPro" id="IPR018764">
    <property type="entry name" value="RskA_C"/>
</dbReference>
<evidence type="ECO:0000256" key="2">
    <source>
        <dbReference type="ARBA" id="ARBA00004236"/>
    </source>
</evidence>
<comment type="caution">
    <text evidence="13">The sequence shown here is derived from an EMBL/GenBank/DDBJ whole genome shotgun (WGS) entry which is preliminary data.</text>
</comment>
<evidence type="ECO:0000313" key="13">
    <source>
        <dbReference type="EMBL" id="PSL02467.1"/>
    </source>
</evidence>
<organism evidence="13 14">
    <name type="scientific">Haloactinopolyspora alba</name>
    <dbReference type="NCBI Taxonomy" id="648780"/>
    <lineage>
        <taxon>Bacteria</taxon>
        <taxon>Bacillati</taxon>
        <taxon>Actinomycetota</taxon>
        <taxon>Actinomycetes</taxon>
        <taxon>Jiangellales</taxon>
        <taxon>Jiangellaceae</taxon>
        <taxon>Haloactinopolyspora</taxon>
    </lineage>
</organism>
<keyword evidence="5" id="KW-1133">Transmembrane helix</keyword>
<evidence type="ECO:0000256" key="8">
    <source>
        <dbReference type="ARBA" id="ARBA00023163"/>
    </source>
</evidence>
<dbReference type="GO" id="GO:0005886">
    <property type="term" value="C:plasma membrane"/>
    <property type="evidence" value="ECO:0007669"/>
    <property type="project" value="UniProtKB-SubCell"/>
</dbReference>
<dbReference type="OrthoDB" id="153510at2"/>
<dbReference type="InterPro" id="IPR051474">
    <property type="entry name" value="Anti-sigma-K/W_factor"/>
</dbReference>
<dbReference type="InterPro" id="IPR053877">
    <property type="entry name" value="RskA_N"/>
</dbReference>
<dbReference type="RefSeq" id="WP_106537985.1">
    <property type="nucleotide sequence ID" value="NZ_PYGE01000010.1"/>
</dbReference>
<dbReference type="GO" id="GO:0016989">
    <property type="term" value="F:sigma factor antagonist activity"/>
    <property type="evidence" value="ECO:0007669"/>
    <property type="project" value="TreeGrafter"/>
</dbReference>
<dbReference type="PANTHER" id="PTHR37461">
    <property type="entry name" value="ANTI-SIGMA-K FACTOR RSKA"/>
    <property type="match status" value="1"/>
</dbReference>
<evidence type="ECO:0000256" key="5">
    <source>
        <dbReference type="ARBA" id="ARBA00022989"/>
    </source>
</evidence>
<dbReference type="EMBL" id="PYGE01000010">
    <property type="protein sequence ID" value="PSL02467.1"/>
    <property type="molecule type" value="Genomic_DNA"/>
</dbReference>